<name>A0ACC6PCQ1_9BACL</name>
<gene>
    <name evidence="1" type="ORF">WKI47_12340</name>
</gene>
<accession>A0ACC6PCQ1</accession>
<sequence length="419" mass="47520">MNQQRSAFAALLLNIVPGLGHLYWGRRIRSFFYFLIALGIMALGILVSIDSYDDAPLGIALVFWFMVWLISMFDLLAAVLNSLPKRQTRQMQAAYFKQDHVSPHGQGFYGEYPDEAAYRAEQTEMEKGMPPHMEFGSDEMPGYSAYPPPIGQGHMLREPEYFSDSQRFLTILLSFLPGLGHLYMGLIQRGVSFLAAFFGLTTVLVFITGFTGEESFLLFLGVLPIIWVYGMFDAVQLAEKKRRGEKLQDYSLIAKWDMGSEKGRKSRTMGLLLAIVPGAAHMYLGLMKRGTQFMILFFGSIYILDVFGLSLFLFLVPLIWFYAFFDALQQVGRYGQEVLQDRALLGNRFADRKWLGVLLVLLGSYYIFGSILIPFFFQYIPSYIKAYLYGAMDYFSDTLVALLLIGGGIRLMLGKRSKA</sequence>
<reference evidence="1" key="1">
    <citation type="submission" date="2024-03" db="EMBL/GenBank/DDBJ databases">
        <title>Whole genome sequecning of epiphytes from Marcgravia umbellata leaves.</title>
        <authorList>
            <person name="Kumar G."/>
            <person name="Savka M.A."/>
        </authorList>
    </citation>
    <scope>NUCLEOTIDE SEQUENCE</scope>
    <source>
        <strain evidence="1">RIT_BL5</strain>
    </source>
</reference>
<comment type="caution">
    <text evidence="1">The sequence shown here is derived from an EMBL/GenBank/DDBJ whole genome shotgun (WGS) entry which is preliminary data.</text>
</comment>
<evidence type="ECO:0000313" key="1">
    <source>
        <dbReference type="EMBL" id="MEJ8304688.1"/>
    </source>
</evidence>
<keyword evidence="2" id="KW-1185">Reference proteome</keyword>
<organism evidence="1 2">
    <name type="scientific">Saccharibacillus sacchari</name>
    <dbReference type="NCBI Taxonomy" id="456493"/>
    <lineage>
        <taxon>Bacteria</taxon>
        <taxon>Bacillati</taxon>
        <taxon>Bacillota</taxon>
        <taxon>Bacilli</taxon>
        <taxon>Bacillales</taxon>
        <taxon>Paenibacillaceae</taxon>
        <taxon>Saccharibacillus</taxon>
    </lineage>
</organism>
<evidence type="ECO:0000313" key="2">
    <source>
        <dbReference type="Proteomes" id="UP001380953"/>
    </source>
</evidence>
<protein>
    <submittedName>
        <fullName evidence="1">Multi-tm2 domain protein</fullName>
    </submittedName>
</protein>
<dbReference type="EMBL" id="JBBKAR010000033">
    <property type="protein sequence ID" value="MEJ8304688.1"/>
    <property type="molecule type" value="Genomic_DNA"/>
</dbReference>
<proteinExistence type="predicted"/>
<dbReference type="Proteomes" id="UP001380953">
    <property type="component" value="Unassembled WGS sequence"/>
</dbReference>